<feature type="compositionally biased region" description="Low complexity" evidence="6">
    <location>
        <begin position="75"/>
        <end position="91"/>
    </location>
</feature>
<comment type="subcellular location">
    <subcellularLocation>
        <location evidence="1">Cytoplasm</location>
        <location evidence="1">Cytoskeleton</location>
    </subcellularLocation>
</comment>
<sequence>MLYSSSPLALPPMLHCHCVIPATTGHQLYKLVQLLAAHPSFRSALATLSPLHCTALHCISRGRSMAREMEKAKKAASSPKSSTISTGPKSPVRNGGGSPPHKKNTTTTEARGRKHEQQNVRKGGDTLSHDESKPRRSSSTAAQTSPKRSPRHEQPLSYNRLHTEERAIRRAGYNYQVASKINTQEIIRRFEEKLAQVDEASDGAKGAEFPEAEMLHRWGVPSPFLLQWSQQQGHQVVVHT</sequence>
<keyword evidence="4" id="KW-0493">Microtubule</keyword>
<feature type="compositionally biased region" description="Basic and acidic residues" evidence="6">
    <location>
        <begin position="115"/>
        <end position="134"/>
    </location>
</feature>
<evidence type="ECO:0000256" key="1">
    <source>
        <dbReference type="ARBA" id="ARBA00004245"/>
    </source>
</evidence>
<feature type="compositionally biased region" description="Polar residues" evidence="6">
    <location>
        <begin position="137"/>
        <end position="147"/>
    </location>
</feature>
<evidence type="ECO:0000259" key="7">
    <source>
        <dbReference type="Pfam" id="PF06886"/>
    </source>
</evidence>
<dbReference type="ExpressionAtlas" id="A0A3L6FQ16">
    <property type="expression patterns" value="baseline and differential"/>
</dbReference>
<dbReference type="Pfam" id="PF06886">
    <property type="entry name" value="TPX2"/>
    <property type="match status" value="1"/>
</dbReference>
<evidence type="ECO:0000256" key="5">
    <source>
        <dbReference type="ARBA" id="ARBA00023212"/>
    </source>
</evidence>
<comment type="caution">
    <text evidence="8">The sequence shown here is derived from an EMBL/GenBank/DDBJ whole genome shotgun (WGS) entry which is preliminary data.</text>
</comment>
<keyword evidence="3" id="KW-0963">Cytoplasm</keyword>
<evidence type="ECO:0000313" key="8">
    <source>
        <dbReference type="EMBL" id="PWZ36776.1"/>
    </source>
</evidence>
<reference evidence="8" key="1">
    <citation type="journal article" date="2018" name="Nat. Genet.">
        <title>Extensive intraspecific gene order and gene structural variations between Mo17 and other maize genomes.</title>
        <authorList>
            <person name="Sun S."/>
            <person name="Zhou Y."/>
            <person name="Chen J."/>
            <person name="Shi J."/>
            <person name="Zhao H."/>
            <person name="Zhao H."/>
            <person name="Song W."/>
            <person name="Zhang M."/>
            <person name="Cui Y."/>
            <person name="Dong X."/>
            <person name="Liu H."/>
            <person name="Ma X."/>
            <person name="Jiao Y."/>
            <person name="Wang B."/>
            <person name="Wei X."/>
            <person name="Stein J.C."/>
            <person name="Glaubitz J.C."/>
            <person name="Lu F."/>
            <person name="Yu G."/>
            <person name="Liang C."/>
            <person name="Fengler K."/>
            <person name="Li B."/>
            <person name="Rafalski A."/>
            <person name="Schnable P.S."/>
            <person name="Ware D.H."/>
            <person name="Buckler E.S."/>
            <person name="Lai J."/>
        </authorList>
    </citation>
    <scope>NUCLEOTIDE SEQUENCE [LARGE SCALE GENOMIC DNA]</scope>
    <source>
        <tissue evidence="8">Seedling</tissue>
    </source>
</reference>
<proteinExistence type="inferred from homology"/>
<feature type="region of interest" description="Disordered" evidence="6">
    <location>
        <begin position="67"/>
        <end position="161"/>
    </location>
</feature>
<dbReference type="InterPro" id="IPR027329">
    <property type="entry name" value="TPX2_C"/>
</dbReference>
<gene>
    <name evidence="8" type="ORF">Zm00014a_037483</name>
</gene>
<comment type="similarity">
    <text evidence="2">Belongs to the TPX2 family.</text>
</comment>
<organism evidence="8">
    <name type="scientific">Zea mays</name>
    <name type="common">Maize</name>
    <dbReference type="NCBI Taxonomy" id="4577"/>
    <lineage>
        <taxon>Eukaryota</taxon>
        <taxon>Viridiplantae</taxon>
        <taxon>Streptophyta</taxon>
        <taxon>Embryophyta</taxon>
        <taxon>Tracheophyta</taxon>
        <taxon>Spermatophyta</taxon>
        <taxon>Magnoliopsida</taxon>
        <taxon>Liliopsida</taxon>
        <taxon>Poales</taxon>
        <taxon>Poaceae</taxon>
        <taxon>PACMAD clade</taxon>
        <taxon>Panicoideae</taxon>
        <taxon>Andropogonodae</taxon>
        <taxon>Andropogoneae</taxon>
        <taxon>Tripsacinae</taxon>
        <taxon>Zea</taxon>
    </lineage>
</organism>
<evidence type="ECO:0000256" key="3">
    <source>
        <dbReference type="ARBA" id="ARBA00022490"/>
    </source>
</evidence>
<dbReference type="Proteomes" id="UP000251960">
    <property type="component" value="Chromosome 2"/>
</dbReference>
<evidence type="ECO:0000256" key="6">
    <source>
        <dbReference type="SAM" id="MobiDB-lite"/>
    </source>
</evidence>
<protein>
    <recommendedName>
        <fullName evidence="7">TPX2 C-terminal domain-containing protein</fullName>
    </recommendedName>
</protein>
<keyword evidence="5" id="KW-0206">Cytoskeleton</keyword>
<evidence type="ECO:0000256" key="4">
    <source>
        <dbReference type="ARBA" id="ARBA00022701"/>
    </source>
</evidence>
<evidence type="ECO:0000256" key="2">
    <source>
        <dbReference type="ARBA" id="ARBA00005885"/>
    </source>
</evidence>
<feature type="domain" description="TPX2 C-terminal" evidence="7">
    <location>
        <begin position="160"/>
        <end position="200"/>
    </location>
</feature>
<dbReference type="GO" id="GO:0005874">
    <property type="term" value="C:microtubule"/>
    <property type="evidence" value="ECO:0007669"/>
    <property type="project" value="UniProtKB-KW"/>
</dbReference>
<dbReference type="AlphaFoldDB" id="A0A3L6FQ16"/>
<dbReference type="EMBL" id="NCVQ01000003">
    <property type="protein sequence ID" value="PWZ36776.1"/>
    <property type="molecule type" value="Genomic_DNA"/>
</dbReference>
<name>A0A3L6FQ16_MAIZE</name>
<accession>A0A3L6FQ16</accession>